<dbReference type="AlphaFoldDB" id="A0A426YFS5"/>
<comment type="caution">
    <text evidence="1">The sequence shown here is derived from an EMBL/GenBank/DDBJ whole genome shotgun (WGS) entry which is preliminary data.</text>
</comment>
<evidence type="ECO:0000313" key="1">
    <source>
        <dbReference type="EMBL" id="RRT50588.1"/>
    </source>
</evidence>
<protein>
    <submittedName>
        <fullName evidence="1">Uncharacterized protein</fullName>
    </submittedName>
</protein>
<gene>
    <name evidence="1" type="ORF">B296_00051657</name>
</gene>
<reference evidence="1 2" key="1">
    <citation type="journal article" date="2014" name="Agronomy (Basel)">
        <title>A Draft Genome Sequence for Ensete ventricosum, the Drought-Tolerant Tree Against Hunger.</title>
        <authorList>
            <person name="Harrison J."/>
            <person name="Moore K.A."/>
            <person name="Paszkiewicz K."/>
            <person name="Jones T."/>
            <person name="Grant M."/>
            <person name="Ambacheew D."/>
            <person name="Muzemil S."/>
            <person name="Studholme D.J."/>
        </authorList>
    </citation>
    <scope>NUCLEOTIDE SEQUENCE [LARGE SCALE GENOMIC DNA]</scope>
</reference>
<dbReference type="EMBL" id="AMZH03012683">
    <property type="protein sequence ID" value="RRT50588.1"/>
    <property type="molecule type" value="Genomic_DNA"/>
</dbReference>
<name>A0A426YFS5_ENSVE</name>
<proteinExistence type="predicted"/>
<dbReference type="Proteomes" id="UP000287651">
    <property type="component" value="Unassembled WGS sequence"/>
</dbReference>
<evidence type="ECO:0000313" key="2">
    <source>
        <dbReference type="Proteomes" id="UP000287651"/>
    </source>
</evidence>
<accession>A0A426YFS5</accession>
<sequence>MTIRIGQSQVHASGRGLDNTVRNLPEVRRELVKGIGRLLGWCKGVREKKTMTRQKIIGDSRKAYREFGRFNHDRRRSYRLDMDLRSILGIRPRIGRCRGSLPGVRQEICRRDQEAR</sequence>
<organism evidence="1 2">
    <name type="scientific">Ensete ventricosum</name>
    <name type="common">Abyssinian banana</name>
    <name type="synonym">Musa ensete</name>
    <dbReference type="NCBI Taxonomy" id="4639"/>
    <lineage>
        <taxon>Eukaryota</taxon>
        <taxon>Viridiplantae</taxon>
        <taxon>Streptophyta</taxon>
        <taxon>Embryophyta</taxon>
        <taxon>Tracheophyta</taxon>
        <taxon>Spermatophyta</taxon>
        <taxon>Magnoliopsida</taxon>
        <taxon>Liliopsida</taxon>
        <taxon>Zingiberales</taxon>
        <taxon>Musaceae</taxon>
        <taxon>Ensete</taxon>
    </lineage>
</organism>